<evidence type="ECO:0000313" key="2">
    <source>
        <dbReference type="Proteomes" id="UP000768646"/>
    </source>
</evidence>
<sequence length="85" mass="9900">MRKYITKEIQLRSILPTGFNDNAILIEDNSLIIDCISCKFMSEDCYFSITNNVPYINSVIDKLKNKIRHISVTSPLSFRGFQWTH</sequence>
<proteinExistence type="predicted"/>
<dbReference type="EMBL" id="JABTEG010000005">
    <property type="protein sequence ID" value="KAG4304880.1"/>
    <property type="molecule type" value="Genomic_DNA"/>
</dbReference>
<dbReference type="Proteomes" id="UP000768646">
    <property type="component" value="Unassembled WGS sequence"/>
</dbReference>
<organism evidence="1 2">
    <name type="scientific">Pneumocystis oryctolagi</name>
    <dbReference type="NCBI Taxonomy" id="42067"/>
    <lineage>
        <taxon>Eukaryota</taxon>
        <taxon>Fungi</taxon>
        <taxon>Dikarya</taxon>
        <taxon>Ascomycota</taxon>
        <taxon>Taphrinomycotina</taxon>
        <taxon>Pneumocystomycetes</taxon>
        <taxon>Pneumocystaceae</taxon>
        <taxon>Pneumocystis</taxon>
    </lineage>
</organism>
<reference evidence="1 2" key="1">
    <citation type="journal article" date="2021" name="Commun. Biol.">
        <title>Genomic insights into the host specific adaptation of the Pneumocystis genus.</title>
        <authorList>
            <person name="Cisse O.H."/>
            <person name="Ma L."/>
            <person name="Dekker J.P."/>
            <person name="Khil P.P."/>
            <person name="Youn J.-H."/>
            <person name="Brenchley J.M."/>
            <person name="Blair R."/>
            <person name="Pahar B."/>
            <person name="Chabe M."/>
            <person name="Van Rompay K.K.A."/>
            <person name="Keesler R."/>
            <person name="Sukura A."/>
            <person name="Hirsch V."/>
            <person name="Kutty G."/>
            <person name="Liu Y."/>
            <person name="Peng L."/>
            <person name="Chen J."/>
            <person name="Song J."/>
            <person name="Weissenbacher-Lang C."/>
            <person name="Xu J."/>
            <person name="Upham N.S."/>
            <person name="Stajich J.E."/>
            <person name="Cuomo C.A."/>
            <person name="Cushion M.T."/>
            <person name="Kovacs J.A."/>
        </authorList>
    </citation>
    <scope>NUCLEOTIDE SEQUENCE [LARGE SCALE GENOMIC DNA]</scope>
    <source>
        <strain evidence="1 2">RABM</strain>
    </source>
</reference>
<keyword evidence="2" id="KW-1185">Reference proteome</keyword>
<gene>
    <name evidence="1" type="ORF">PORY_001555</name>
</gene>
<name>A0ACB7CBM0_9ASCO</name>
<protein>
    <submittedName>
        <fullName evidence="1">Uncharacterized protein</fullName>
    </submittedName>
</protein>
<accession>A0ACB7CBM0</accession>
<comment type="caution">
    <text evidence="1">The sequence shown here is derived from an EMBL/GenBank/DDBJ whole genome shotgun (WGS) entry which is preliminary data.</text>
</comment>
<evidence type="ECO:0000313" key="1">
    <source>
        <dbReference type="EMBL" id="KAG4304880.1"/>
    </source>
</evidence>